<protein>
    <recommendedName>
        <fullName evidence="4">TonB C-terminal domain-containing protein</fullName>
    </recommendedName>
</protein>
<evidence type="ECO:0000256" key="1">
    <source>
        <dbReference type="SAM" id="Phobius"/>
    </source>
</evidence>
<gene>
    <name evidence="2" type="ORF">DBW97_01810</name>
</gene>
<evidence type="ECO:0000313" key="2">
    <source>
        <dbReference type="EMBL" id="RCL38773.1"/>
    </source>
</evidence>
<organism evidence="2 3">
    <name type="scientific">SAR86 cluster bacterium</name>
    <dbReference type="NCBI Taxonomy" id="2030880"/>
    <lineage>
        <taxon>Bacteria</taxon>
        <taxon>Pseudomonadati</taxon>
        <taxon>Pseudomonadota</taxon>
        <taxon>Gammaproteobacteria</taxon>
        <taxon>SAR86 cluster</taxon>
    </lineage>
</organism>
<evidence type="ECO:0000313" key="3">
    <source>
        <dbReference type="Proteomes" id="UP000252147"/>
    </source>
</evidence>
<dbReference type="EMBL" id="QOPD01000002">
    <property type="protein sequence ID" value="RCL38773.1"/>
    <property type="molecule type" value="Genomic_DNA"/>
</dbReference>
<proteinExistence type="predicted"/>
<dbReference type="SUPFAM" id="SSF74653">
    <property type="entry name" value="TolA/TonB C-terminal domain"/>
    <property type="match status" value="1"/>
</dbReference>
<keyword evidence="1" id="KW-0472">Membrane</keyword>
<dbReference type="AlphaFoldDB" id="A0A368BN86"/>
<dbReference type="Pfam" id="PF13103">
    <property type="entry name" value="TonB_2"/>
    <property type="match status" value="1"/>
</dbReference>
<reference evidence="2 3" key="1">
    <citation type="journal article" date="2018" name="Microbiome">
        <title>Fine metagenomic profile of the Mediterranean stratified and mixed water columns revealed by assembly and recruitment.</title>
        <authorList>
            <person name="Haro-Moreno J.M."/>
            <person name="Lopez-Perez M."/>
            <person name="De La Torre J.R."/>
            <person name="Picazo A."/>
            <person name="Camacho A."/>
            <person name="Rodriguez-Valera F."/>
        </authorList>
    </citation>
    <scope>NUCLEOTIDE SEQUENCE [LARGE SCALE GENOMIC DNA]</scope>
    <source>
        <strain evidence="2">MED-G83</strain>
    </source>
</reference>
<sequence length="192" mass="22704">MIRWLTAIIFSLLIHAFIIFFYNFFQNYDLNIKERKVTGVKFLPAEIKQEIKEIQRKPIEPKIVESKATQPAIVKQKNDFSSYINEELLMEVDQENMDLVEEISFKVINDLQNIWIEPKNLPLDVYADFSLEVDRLGNIISFKLMRSSGIGAFDRAAQNAIRKYKKIKYITEIDESLYSTYFEKFTIRFIPK</sequence>
<name>A0A368BN86_9GAMM</name>
<dbReference type="Gene3D" id="3.30.1150.10">
    <property type="match status" value="1"/>
</dbReference>
<dbReference type="Proteomes" id="UP000252147">
    <property type="component" value="Unassembled WGS sequence"/>
</dbReference>
<feature type="transmembrane region" description="Helical" evidence="1">
    <location>
        <begin position="6"/>
        <end position="25"/>
    </location>
</feature>
<evidence type="ECO:0008006" key="4">
    <source>
        <dbReference type="Google" id="ProtNLM"/>
    </source>
</evidence>
<accession>A0A368BN86</accession>
<keyword evidence="1" id="KW-1133">Transmembrane helix</keyword>
<comment type="caution">
    <text evidence="2">The sequence shown here is derived from an EMBL/GenBank/DDBJ whole genome shotgun (WGS) entry which is preliminary data.</text>
</comment>
<keyword evidence="1" id="KW-0812">Transmembrane</keyword>